<proteinExistence type="predicted"/>
<keyword evidence="1" id="KW-0472">Membrane</keyword>
<accession>A0A1F4XI08</accession>
<gene>
    <name evidence="2" type="ORF">A2943_02500</name>
</gene>
<organism evidence="2 3">
    <name type="scientific">Candidatus Adlerbacteria bacterium RIFCSPLOWO2_01_FULL_51_16</name>
    <dbReference type="NCBI Taxonomy" id="1797243"/>
    <lineage>
        <taxon>Bacteria</taxon>
        <taxon>Candidatus Adleribacteriota</taxon>
    </lineage>
</organism>
<feature type="transmembrane region" description="Helical" evidence="1">
    <location>
        <begin position="9"/>
        <end position="26"/>
    </location>
</feature>
<sequence length="126" mass="14180">MKDVFIAQGWNLGLVVLTIFLGWYFSYEIGKFLDSLSGGGGHWVDARQAVGVIFGIPILATLVLSTFGSRWWFLWAILICLPLLWLTISSQEIGMWLILVIYIFTPVAIGLLVRKFTKKYIPGTNP</sequence>
<dbReference type="Proteomes" id="UP000176185">
    <property type="component" value="Unassembled WGS sequence"/>
</dbReference>
<keyword evidence="1" id="KW-0812">Transmembrane</keyword>
<feature type="transmembrane region" description="Helical" evidence="1">
    <location>
        <begin position="71"/>
        <end position="88"/>
    </location>
</feature>
<reference evidence="2 3" key="1">
    <citation type="journal article" date="2016" name="Nat. Commun.">
        <title>Thousands of microbial genomes shed light on interconnected biogeochemical processes in an aquifer system.</title>
        <authorList>
            <person name="Anantharaman K."/>
            <person name="Brown C.T."/>
            <person name="Hug L.A."/>
            <person name="Sharon I."/>
            <person name="Castelle C.J."/>
            <person name="Probst A.J."/>
            <person name="Thomas B.C."/>
            <person name="Singh A."/>
            <person name="Wilkins M.J."/>
            <person name="Karaoz U."/>
            <person name="Brodie E.L."/>
            <person name="Williams K.H."/>
            <person name="Hubbard S.S."/>
            <person name="Banfield J.F."/>
        </authorList>
    </citation>
    <scope>NUCLEOTIDE SEQUENCE [LARGE SCALE GENOMIC DNA]</scope>
</reference>
<feature type="transmembrane region" description="Helical" evidence="1">
    <location>
        <begin position="94"/>
        <end position="113"/>
    </location>
</feature>
<dbReference type="AlphaFoldDB" id="A0A1F4XI08"/>
<dbReference type="STRING" id="1797243.A2943_02500"/>
<dbReference type="EMBL" id="MEWX01000014">
    <property type="protein sequence ID" value="OGC80733.1"/>
    <property type="molecule type" value="Genomic_DNA"/>
</dbReference>
<feature type="transmembrane region" description="Helical" evidence="1">
    <location>
        <begin position="46"/>
        <end position="64"/>
    </location>
</feature>
<comment type="caution">
    <text evidence="2">The sequence shown here is derived from an EMBL/GenBank/DDBJ whole genome shotgun (WGS) entry which is preliminary data.</text>
</comment>
<name>A0A1F4XI08_9BACT</name>
<evidence type="ECO:0000313" key="2">
    <source>
        <dbReference type="EMBL" id="OGC80733.1"/>
    </source>
</evidence>
<protein>
    <submittedName>
        <fullName evidence="2">Uncharacterized protein</fullName>
    </submittedName>
</protein>
<keyword evidence="1" id="KW-1133">Transmembrane helix</keyword>
<evidence type="ECO:0000256" key="1">
    <source>
        <dbReference type="SAM" id="Phobius"/>
    </source>
</evidence>
<evidence type="ECO:0000313" key="3">
    <source>
        <dbReference type="Proteomes" id="UP000176185"/>
    </source>
</evidence>